<sequence length="1206" mass="131485">MALEDPESNGQPSDGLARVPPTPTEETPLLCGQDLTQQGQNGARTGEADGAGVPLVKEPTTKELILVLSSIWLGVFLAALDGTVIATLSVPISSYFNSLSLLSWLATAYLISNAAFQPLSGRLTDIFSRRAGLVVSNIFFGIGNLICGLATEEWMMIAGRVVAGIGGGGLTAISTFVTSDLVPLRRRGVWQGIGNLCYGAGMGLGGVFGGFMNDVLSWRWAFLIQVPFVAISCLLVAFTVKIPVKETDKSRIKRVDFLGALTLVISLVLLLLGLNAGGNQVPWTHPLVLTSLPLSVVFLIIFIYVEDKIASEPVIPVRLLLDRTVFSACLTNWFSTMGVFGLLYYVPLYFQVQGHSATASGVRLVPQAVGTSLGSLGSGMLMRTTGRYLLLSHISMALLVGSTAVTCTFTLSSASWLASACLLVLGVGYGSMLTVTLVALISAVDHQHHSVVTSASYAFRSTGSTIGITIASAVFQNVLKLGLWSRFGGRKGADQLIPKLRDSLDEIRKVPADWQQGVLDAYKDSLRAVFITLLALTVLAALTRHLTLWIVLYRVLLGLKAEDLAVTEESKNISPKRVCVREMAVDGDSDGDSAGECGNPNKGLRTVASPQTDEVGSSRRRKRVLLSTESAFVDNFLPCLVQNPDVELRLITDEEPSALLAGANRIPHYMDSVDCHTFDKKTGPRKWLRAKAAELSEWADLLIVAPIDAGTLGAMLSGLTSTLTLALLRGWDSKKPVLLVPGMTVAEWTNPLSERQLNEIKRHWPWVIVISPIQWKLAGPEEMTQLPWEGRDEFEKVVRETLGLSSTSEGGQAGDAAVCHEPVPEDKIAKSIQPDKPSDSGSAQVGKLSGQAARKPEKLQDRRPKTLPLELWLSIFEDHLGDWEIAKAVGIPTKLPVPKEWQPHILKMSTPASLEYTILRGSFAAIKSRIEALPRWKPLSDLACHLIFKFSRTDILTYLSENHLDLFCTTARLTNLPYRASAIYGNPKILTWWRDSAALPTKEYIADAMDGASRAGFVHVLEWWRTSGLPLRYTERALESASAEGHVAVLEWWKNASLNAPPSDPIPLKVGKSVLLAAQSGQTASLAWWDASGIPYTHSESVARIASTHGHVHVLDLWHRLKGPKMIFDNQVLVGATKNGHDDVLEWWRRSGLRVEFKTCDIEEALEDADPTSGAEERVRRWWARNGLNLGVGTSEWLRVKVLSQN</sequence>
<dbReference type="PANTHER" id="PTHR23501">
    <property type="entry name" value="MAJOR FACILITATOR SUPERFAMILY"/>
    <property type="match status" value="1"/>
</dbReference>
<evidence type="ECO:0000256" key="5">
    <source>
        <dbReference type="ARBA" id="ARBA00023136"/>
    </source>
</evidence>
<evidence type="ECO:0000256" key="3">
    <source>
        <dbReference type="ARBA" id="ARBA00022692"/>
    </source>
</evidence>
<evidence type="ECO:0000256" key="4">
    <source>
        <dbReference type="ARBA" id="ARBA00022989"/>
    </source>
</evidence>
<evidence type="ECO:0000313" key="9">
    <source>
        <dbReference type="EMBL" id="KKA21561.1"/>
    </source>
</evidence>
<feature type="region of interest" description="Disordered" evidence="6">
    <location>
        <begin position="829"/>
        <end position="861"/>
    </location>
</feature>
<dbReference type="RefSeq" id="XP_013328173.1">
    <property type="nucleotide sequence ID" value="XM_013472719.1"/>
</dbReference>
<dbReference type="GO" id="GO:0003824">
    <property type="term" value="F:catalytic activity"/>
    <property type="evidence" value="ECO:0007669"/>
    <property type="project" value="InterPro"/>
</dbReference>
<evidence type="ECO:0000256" key="6">
    <source>
        <dbReference type="SAM" id="MobiDB-lite"/>
    </source>
</evidence>
<dbReference type="Gene3D" id="1.20.1250.20">
    <property type="entry name" value="MFS general substrate transporter like domains"/>
    <property type="match status" value="1"/>
</dbReference>
<dbReference type="InterPro" id="IPR036259">
    <property type="entry name" value="MFS_trans_sf"/>
</dbReference>
<dbReference type="InterPro" id="IPR036551">
    <property type="entry name" value="Flavin_trans-like"/>
</dbReference>
<feature type="transmembrane region" description="Helical" evidence="7">
    <location>
        <begin position="255"/>
        <end position="274"/>
    </location>
</feature>
<dbReference type="GO" id="GO:0015174">
    <property type="term" value="F:basic amino acid transmembrane transporter activity"/>
    <property type="evidence" value="ECO:0007669"/>
    <property type="project" value="TreeGrafter"/>
</dbReference>
<keyword evidence="4 7" id="KW-1133">Transmembrane helix</keyword>
<comment type="subcellular location">
    <subcellularLocation>
        <location evidence="1">Endomembrane system</location>
        <topology evidence="1">Multi-pass membrane protein</topology>
    </subcellularLocation>
</comment>
<feature type="transmembrane region" description="Helical" evidence="7">
    <location>
        <begin position="64"/>
        <end position="86"/>
    </location>
</feature>
<feature type="transmembrane region" description="Helical" evidence="7">
    <location>
        <begin position="218"/>
        <end position="243"/>
    </location>
</feature>
<dbReference type="SUPFAM" id="SSF140860">
    <property type="entry name" value="Pseudo ankyrin repeat-like"/>
    <property type="match status" value="1"/>
</dbReference>
<accession>A0A0F4YUN1</accession>
<dbReference type="GeneID" id="25316780"/>
<evidence type="ECO:0000259" key="8">
    <source>
        <dbReference type="PROSITE" id="PS50850"/>
    </source>
</evidence>
<feature type="transmembrane region" description="Helical" evidence="7">
    <location>
        <begin position="131"/>
        <end position="151"/>
    </location>
</feature>
<evidence type="ECO:0000256" key="2">
    <source>
        <dbReference type="ARBA" id="ARBA00022448"/>
    </source>
</evidence>
<feature type="transmembrane region" description="Helical" evidence="7">
    <location>
        <begin position="286"/>
        <end position="305"/>
    </location>
</feature>
<dbReference type="InterPro" id="IPR003382">
    <property type="entry name" value="Flavoprotein"/>
</dbReference>
<keyword evidence="2" id="KW-0813">Transport</keyword>
<dbReference type="GO" id="GO:0000329">
    <property type="term" value="C:fungal-type vacuole membrane"/>
    <property type="evidence" value="ECO:0007669"/>
    <property type="project" value="TreeGrafter"/>
</dbReference>
<reference evidence="9 10" key="1">
    <citation type="submission" date="2015-04" db="EMBL/GenBank/DDBJ databases">
        <authorList>
            <person name="Heijne W.H."/>
            <person name="Fedorova N.D."/>
            <person name="Nierman W.C."/>
            <person name="Vollebregt A.W."/>
            <person name="Zhao Z."/>
            <person name="Wu L."/>
            <person name="Kumar M."/>
            <person name="Stam H."/>
            <person name="van den Berg M.A."/>
            <person name="Pel H.J."/>
        </authorList>
    </citation>
    <scope>NUCLEOTIDE SEQUENCE [LARGE SCALE GENOMIC DNA]</scope>
    <source>
        <strain evidence="9 10">CBS 393.64</strain>
    </source>
</reference>
<organism evidence="9 10">
    <name type="scientific">Rasamsonia emersonii (strain ATCC 16479 / CBS 393.64 / IMI 116815)</name>
    <dbReference type="NCBI Taxonomy" id="1408163"/>
    <lineage>
        <taxon>Eukaryota</taxon>
        <taxon>Fungi</taxon>
        <taxon>Dikarya</taxon>
        <taxon>Ascomycota</taxon>
        <taxon>Pezizomycotina</taxon>
        <taxon>Eurotiomycetes</taxon>
        <taxon>Eurotiomycetidae</taxon>
        <taxon>Eurotiales</taxon>
        <taxon>Trichocomaceae</taxon>
        <taxon>Rasamsonia</taxon>
    </lineage>
</organism>
<comment type="caution">
    <text evidence="9">The sequence shown here is derived from an EMBL/GenBank/DDBJ whole genome shotgun (WGS) entry which is preliminary data.</text>
</comment>
<evidence type="ECO:0000256" key="7">
    <source>
        <dbReference type="SAM" id="Phobius"/>
    </source>
</evidence>
<feature type="transmembrane region" description="Helical" evidence="7">
    <location>
        <begin position="388"/>
        <end position="411"/>
    </location>
</feature>
<dbReference type="Pfam" id="PF07690">
    <property type="entry name" value="MFS_1"/>
    <property type="match status" value="1"/>
</dbReference>
<dbReference type="InterPro" id="IPR020846">
    <property type="entry name" value="MFS_dom"/>
</dbReference>
<dbReference type="STRING" id="1408163.A0A0F4YUN1"/>
<keyword evidence="5 7" id="KW-0472">Membrane</keyword>
<evidence type="ECO:0000313" key="10">
    <source>
        <dbReference type="Proteomes" id="UP000053958"/>
    </source>
</evidence>
<keyword evidence="3 7" id="KW-0812">Transmembrane</keyword>
<dbReference type="CDD" id="cd17502">
    <property type="entry name" value="MFS_Azr1_MDR_like"/>
    <property type="match status" value="1"/>
</dbReference>
<feature type="transmembrane region" description="Helical" evidence="7">
    <location>
        <begin position="92"/>
        <end position="111"/>
    </location>
</feature>
<dbReference type="SUPFAM" id="SSF52507">
    <property type="entry name" value="Homo-oligomeric flavin-containing Cys decarboxylases, HFCD"/>
    <property type="match status" value="1"/>
</dbReference>
<dbReference type="Gene3D" id="3.40.50.1950">
    <property type="entry name" value="Flavin prenyltransferase-like"/>
    <property type="match status" value="1"/>
</dbReference>
<dbReference type="Proteomes" id="UP000053958">
    <property type="component" value="Unassembled WGS sequence"/>
</dbReference>
<protein>
    <recommendedName>
        <fullName evidence="8">Major facilitator superfamily (MFS) profile domain-containing protein</fullName>
    </recommendedName>
</protein>
<feature type="region of interest" description="Disordered" evidence="6">
    <location>
        <begin position="1"/>
        <end position="30"/>
    </location>
</feature>
<dbReference type="Pfam" id="PF02441">
    <property type="entry name" value="Flavoprotein"/>
    <property type="match status" value="1"/>
</dbReference>
<gene>
    <name evidence="9" type="ORF">T310_4432</name>
</gene>
<dbReference type="EMBL" id="LASV01000180">
    <property type="protein sequence ID" value="KKA21561.1"/>
    <property type="molecule type" value="Genomic_DNA"/>
</dbReference>
<dbReference type="GO" id="GO:0012505">
    <property type="term" value="C:endomembrane system"/>
    <property type="evidence" value="ECO:0007669"/>
    <property type="project" value="UniProtKB-SubCell"/>
</dbReference>
<dbReference type="SUPFAM" id="SSF103473">
    <property type="entry name" value="MFS general substrate transporter"/>
    <property type="match status" value="1"/>
</dbReference>
<dbReference type="InterPro" id="IPR011701">
    <property type="entry name" value="MFS"/>
</dbReference>
<dbReference type="AlphaFoldDB" id="A0A0F4YUN1"/>
<feature type="transmembrane region" description="Helical" evidence="7">
    <location>
        <begin position="528"/>
        <end position="552"/>
    </location>
</feature>
<proteinExistence type="predicted"/>
<feature type="transmembrane region" description="Helical" evidence="7">
    <location>
        <begin position="325"/>
        <end position="344"/>
    </location>
</feature>
<keyword evidence="10" id="KW-1185">Reference proteome</keyword>
<dbReference type="OrthoDB" id="70387at2759"/>
<feature type="transmembrane region" description="Helical" evidence="7">
    <location>
        <begin position="189"/>
        <end position="212"/>
    </location>
</feature>
<feature type="region of interest" description="Disordered" evidence="6">
    <location>
        <begin position="587"/>
        <end position="619"/>
    </location>
</feature>
<feature type="transmembrane region" description="Helical" evidence="7">
    <location>
        <begin position="417"/>
        <end position="441"/>
    </location>
</feature>
<feature type="domain" description="Major facilitator superfamily (MFS) profile" evidence="8">
    <location>
        <begin position="67"/>
        <end position="552"/>
    </location>
</feature>
<name>A0A0F4YUN1_RASE3</name>
<dbReference type="PANTHER" id="PTHR23501:SF191">
    <property type="entry name" value="VACUOLAR BASIC AMINO ACID TRANSPORTER 4"/>
    <property type="match status" value="1"/>
</dbReference>
<dbReference type="PROSITE" id="PS50850">
    <property type="entry name" value="MFS"/>
    <property type="match status" value="1"/>
</dbReference>
<feature type="transmembrane region" description="Helical" evidence="7">
    <location>
        <begin position="157"/>
        <end position="177"/>
    </location>
</feature>
<evidence type="ECO:0000256" key="1">
    <source>
        <dbReference type="ARBA" id="ARBA00004127"/>
    </source>
</evidence>